<gene>
    <name evidence="6" type="ORF">A4Z71_03145</name>
</gene>
<evidence type="ECO:0000256" key="2">
    <source>
        <dbReference type="ARBA" id="ARBA00011643"/>
    </source>
</evidence>
<comment type="similarity">
    <text evidence="1">Belongs to the GTP cyclohydrolase I type 2/NIF3 family.</text>
</comment>
<dbReference type="PANTHER" id="PTHR13799">
    <property type="entry name" value="NGG1 INTERACTING FACTOR 3"/>
    <property type="match status" value="1"/>
</dbReference>
<feature type="binding site" evidence="5">
    <location>
        <position position="105"/>
    </location>
    <ligand>
        <name>a divalent metal cation</name>
        <dbReference type="ChEBI" id="CHEBI:60240"/>
        <label>1</label>
    </ligand>
</feature>
<feature type="binding site" evidence="5">
    <location>
        <position position="66"/>
    </location>
    <ligand>
        <name>a divalent metal cation</name>
        <dbReference type="ChEBI" id="CHEBI:60240"/>
        <label>1</label>
    </ligand>
</feature>
<dbReference type="GO" id="GO:0005737">
    <property type="term" value="C:cytoplasm"/>
    <property type="evidence" value="ECO:0007669"/>
    <property type="project" value="TreeGrafter"/>
</dbReference>
<dbReference type="AlphaFoldDB" id="A0A1D9DYU3"/>
<organism evidence="6 7">
    <name type="scientific">Candidatus Rhodoluna planktonica</name>
    <dbReference type="NCBI Taxonomy" id="535712"/>
    <lineage>
        <taxon>Bacteria</taxon>
        <taxon>Bacillati</taxon>
        <taxon>Actinomycetota</taxon>
        <taxon>Actinomycetes</taxon>
        <taxon>Micrococcales</taxon>
        <taxon>Microbacteriaceae</taxon>
        <taxon>Luna cluster</taxon>
        <taxon>Luna-1 subcluster</taxon>
        <taxon>Rhodoluna</taxon>
    </lineage>
</organism>
<evidence type="ECO:0000256" key="3">
    <source>
        <dbReference type="ARBA" id="ARBA00022112"/>
    </source>
</evidence>
<sequence>MTANLIDLIEVFETLWPTRDAEEWDRVGLVCGSADQKISRVLLSVDVCSDVLEEAKQGEFDLVLAHHPLILRGVTTLSEQTGKGSLLSTAIRNSIAIFSAHTNADVAEDGVSDSFAKHLELRNICPIIDRGDGLGLGRIGALAEPLSLLDLARVVASKLPSTATGVRVAGNHERLISTVALCAGAGDSLLEQVSRLDVDVYITSDLRHHVVQDQLERNLAVGNGPAIIDVSHWAAEWLWLDHAAARLSKEFPEIQFVVSAIRTDPWDFVVTQ</sequence>
<dbReference type="NCBIfam" id="TIGR00486">
    <property type="entry name" value="YbgI_SA1388"/>
    <property type="match status" value="1"/>
</dbReference>
<evidence type="ECO:0000313" key="7">
    <source>
        <dbReference type="Proteomes" id="UP000243784"/>
    </source>
</evidence>
<name>A0A1D9DYU3_9MICO</name>
<dbReference type="GO" id="GO:0046872">
    <property type="term" value="F:metal ion binding"/>
    <property type="evidence" value="ECO:0007669"/>
    <property type="project" value="UniProtKB-KW"/>
</dbReference>
<evidence type="ECO:0000256" key="4">
    <source>
        <dbReference type="ARBA" id="ARBA00022723"/>
    </source>
</evidence>
<evidence type="ECO:0000256" key="1">
    <source>
        <dbReference type="ARBA" id="ARBA00006964"/>
    </source>
</evidence>
<accession>A0A1D9DYU3</accession>
<proteinExistence type="inferred from homology"/>
<dbReference type="PANTHER" id="PTHR13799:SF14">
    <property type="entry name" value="GTP CYCLOHYDROLASE 1 TYPE 2 HOMOLOG"/>
    <property type="match status" value="1"/>
</dbReference>
<reference evidence="6 7" key="1">
    <citation type="journal article" date="2016" name="Biochim. Biophys. Acta">
        <title>Photochemical characterization of actinorhodopsin and its functional existence in the natural host.</title>
        <authorList>
            <person name="Nakamura S."/>
            <person name="Kikukawa T."/>
            <person name="Tamogami J."/>
            <person name="Kamiya M."/>
            <person name="Aizawa T."/>
            <person name="Hahn M.W."/>
            <person name="Ihara K."/>
            <person name="Kamo N."/>
            <person name="Demura M."/>
        </authorList>
    </citation>
    <scope>NUCLEOTIDE SEQUENCE [LARGE SCALE GENOMIC DNA]</scope>
    <source>
        <strain evidence="6 7">MWH-Dar1</strain>
    </source>
</reference>
<evidence type="ECO:0000313" key="6">
    <source>
        <dbReference type="EMBL" id="AOY55988.1"/>
    </source>
</evidence>
<feature type="binding site" evidence="5">
    <location>
        <position position="232"/>
    </location>
    <ligand>
        <name>a divalent metal cation</name>
        <dbReference type="ChEBI" id="CHEBI:60240"/>
        <label>1</label>
    </ligand>
</feature>
<dbReference type="EMBL" id="CP015208">
    <property type="protein sequence ID" value="AOY55988.1"/>
    <property type="molecule type" value="Genomic_DNA"/>
</dbReference>
<dbReference type="Proteomes" id="UP000243784">
    <property type="component" value="Chromosome"/>
</dbReference>
<dbReference type="STRING" id="535712.A4Z71_03145"/>
<comment type="subunit">
    <text evidence="2">Homohexamer.</text>
</comment>
<protein>
    <recommendedName>
        <fullName evidence="3">GTP cyclohydrolase 1 type 2 homolog</fullName>
    </recommendedName>
</protein>
<dbReference type="InterPro" id="IPR036069">
    <property type="entry name" value="DUF34/NIF3_sf"/>
</dbReference>
<keyword evidence="7" id="KW-1185">Reference proteome</keyword>
<keyword evidence="4 5" id="KW-0479">Metal-binding</keyword>
<feature type="binding site" evidence="5">
    <location>
        <position position="236"/>
    </location>
    <ligand>
        <name>a divalent metal cation</name>
        <dbReference type="ChEBI" id="CHEBI:60240"/>
        <label>1</label>
    </ligand>
</feature>
<evidence type="ECO:0000256" key="5">
    <source>
        <dbReference type="PIRSR" id="PIRSR602678-1"/>
    </source>
</evidence>
<dbReference type="Gene3D" id="3.40.1390.30">
    <property type="entry name" value="NIF3 (NGG1p interacting factor 3)-like"/>
    <property type="match status" value="2"/>
</dbReference>
<dbReference type="FunFam" id="3.40.1390.30:FF:000001">
    <property type="entry name" value="GTP cyclohydrolase 1 type 2"/>
    <property type="match status" value="1"/>
</dbReference>
<feature type="binding site" evidence="5">
    <location>
        <position position="67"/>
    </location>
    <ligand>
        <name>a divalent metal cation</name>
        <dbReference type="ChEBI" id="CHEBI:60240"/>
        <label>1</label>
    </ligand>
</feature>
<dbReference type="RefSeq" id="WP_070954497.1">
    <property type="nucleotide sequence ID" value="NZ_CP015208.1"/>
</dbReference>
<dbReference type="Pfam" id="PF01784">
    <property type="entry name" value="DUF34_NIF3"/>
    <property type="match status" value="1"/>
</dbReference>
<dbReference type="KEGG" id="rpla:A4Z71_03145"/>
<dbReference type="OrthoDB" id="9795763at2"/>
<dbReference type="SUPFAM" id="SSF102705">
    <property type="entry name" value="NIF3 (NGG1p interacting factor 3)-like"/>
    <property type="match status" value="1"/>
</dbReference>
<dbReference type="InterPro" id="IPR002678">
    <property type="entry name" value="DUF34/NIF3"/>
</dbReference>